<comment type="caution">
    <text evidence="8">The sequence shown here is derived from an EMBL/GenBank/DDBJ whole genome shotgun (WGS) entry which is preliminary data.</text>
</comment>
<evidence type="ECO:0000256" key="4">
    <source>
        <dbReference type="ARBA" id="ARBA00022989"/>
    </source>
</evidence>
<feature type="transmembrane region" description="Helical" evidence="7">
    <location>
        <begin position="171"/>
        <end position="203"/>
    </location>
</feature>
<proteinExistence type="inferred from homology"/>
<reference evidence="8" key="1">
    <citation type="submission" date="2016-04" db="EMBL/GenBank/DDBJ databases">
        <authorList>
            <person name="Nguyen H.D."/>
            <person name="Samba Siva P."/>
            <person name="Cullis J."/>
            <person name="Levesque C.A."/>
            <person name="Hambleton S."/>
        </authorList>
    </citation>
    <scope>NUCLEOTIDE SEQUENCE</scope>
    <source>
        <strain evidence="8">DAOMC 236416</strain>
    </source>
</reference>
<feature type="compositionally biased region" description="Basic and acidic residues" evidence="6">
    <location>
        <begin position="9"/>
        <end position="18"/>
    </location>
</feature>
<comment type="similarity">
    <text evidence="2">Belongs to the membrane-bound acyltransferase family.</text>
</comment>
<keyword evidence="9" id="KW-1185">Reference proteome</keyword>
<dbReference type="GO" id="GO:0006506">
    <property type="term" value="P:GPI anchor biosynthetic process"/>
    <property type="evidence" value="ECO:0007669"/>
    <property type="project" value="TreeGrafter"/>
</dbReference>
<accession>A0A177TCG7</accession>
<evidence type="ECO:0000313" key="9">
    <source>
        <dbReference type="Proteomes" id="UP000077521"/>
    </source>
</evidence>
<keyword evidence="5 7" id="KW-0472">Membrane</keyword>
<dbReference type="InterPro" id="IPR051085">
    <property type="entry name" value="MB_O-acyltransferase"/>
</dbReference>
<evidence type="ECO:0000256" key="7">
    <source>
        <dbReference type="SAM" id="Phobius"/>
    </source>
</evidence>
<feature type="transmembrane region" description="Helical" evidence="7">
    <location>
        <begin position="495"/>
        <end position="515"/>
    </location>
</feature>
<dbReference type="Pfam" id="PF03062">
    <property type="entry name" value="MBOAT"/>
    <property type="match status" value="1"/>
</dbReference>
<feature type="region of interest" description="Disordered" evidence="6">
    <location>
        <begin position="1"/>
        <end position="25"/>
    </location>
</feature>
<sequence>MLPTHVHTSRPEAFELTHDGPPSESMQQKLLGPRGLAALTVNEHELSDAGRTATAPVGKTRPARWGTMEFRFYFVVAAVVIPYMVWVPMSISYESHPNFRYYKHLLREGWLLGRLRDDSDHQYRTFRNFVATLAAVAGLYTLLSKLAALAPPIRASFLLPASTSRSPNNRLLFLSLFSAIFLIALHGTNSLKILFFAGINYGLAHRFGGALDARLTIPAIWIFNVGVLFLAHWTGGLPWSLFGTPFAWLDAYTGLLPRWFINYNISMLRLVSFAVDCHWAQVDNESGQRPAVSNGSSAAVQTHRARTTANASKEEYRSFLLYMTYVAYPPLFIAGPIMTFNDFAAQLRQPLVISPQIVIRYAIRWVFCLLTMEFVLHFIWVNAIKDAKAWEGLSLTQLSMVGLWNLIIVWLKLLIPWRFFRLWAMMDGVDAPENMIRCVANNYSTLGFWRSWHRSYNLWIVRYIYVPVGGASNAIPATLLVFTFVALWHDLSLKLLAWGWLVTLFIVPELLARYLVPVKKYGDEPWFRAACGVGGVFNLFLMMAANLVGFAIGLDGMKYMIDQLTGSVGGIPFIIVCSATLYVGVQLMMEYREEELRKGVARKC</sequence>
<feature type="transmembrane region" description="Helical" evidence="7">
    <location>
        <begin position="395"/>
        <end position="415"/>
    </location>
</feature>
<gene>
    <name evidence="8" type="ORF">A4X13_0g4877</name>
</gene>
<feature type="transmembrane region" description="Helical" evidence="7">
    <location>
        <begin position="319"/>
        <end position="340"/>
    </location>
</feature>
<evidence type="ECO:0000256" key="2">
    <source>
        <dbReference type="ARBA" id="ARBA00010323"/>
    </source>
</evidence>
<feature type="transmembrane region" description="Helical" evidence="7">
    <location>
        <begin position="564"/>
        <end position="588"/>
    </location>
</feature>
<keyword evidence="4 7" id="KW-1133">Transmembrane helix</keyword>
<dbReference type="PANTHER" id="PTHR13285:SF18">
    <property type="entry name" value="PROTEIN-CYSTEINE N-PALMITOYLTRANSFERASE RASP"/>
    <property type="match status" value="1"/>
</dbReference>
<dbReference type="AlphaFoldDB" id="A0A177TCG7"/>
<protein>
    <recommendedName>
        <fullName evidence="10">Glycerol transporter</fullName>
    </recommendedName>
</protein>
<feature type="transmembrane region" description="Helical" evidence="7">
    <location>
        <begin position="463"/>
        <end position="489"/>
    </location>
</feature>
<feature type="transmembrane region" description="Helical" evidence="7">
    <location>
        <begin position="527"/>
        <end position="552"/>
    </location>
</feature>
<feature type="transmembrane region" description="Helical" evidence="7">
    <location>
        <begin position="215"/>
        <end position="233"/>
    </location>
</feature>
<feature type="transmembrane region" description="Helical" evidence="7">
    <location>
        <begin position="129"/>
        <end position="151"/>
    </location>
</feature>
<dbReference type="Proteomes" id="UP000077521">
    <property type="component" value="Unassembled WGS sequence"/>
</dbReference>
<keyword evidence="3 7" id="KW-0812">Transmembrane</keyword>
<comment type="subcellular location">
    <subcellularLocation>
        <location evidence="1">Membrane</location>
        <topology evidence="1">Multi-pass membrane protein</topology>
    </subcellularLocation>
</comment>
<feature type="transmembrane region" description="Helical" evidence="7">
    <location>
        <begin position="361"/>
        <end position="383"/>
    </location>
</feature>
<dbReference type="GO" id="GO:0016020">
    <property type="term" value="C:membrane"/>
    <property type="evidence" value="ECO:0007669"/>
    <property type="project" value="UniProtKB-SubCell"/>
</dbReference>
<name>A0A177TCG7_9BASI</name>
<evidence type="ECO:0000256" key="6">
    <source>
        <dbReference type="SAM" id="MobiDB-lite"/>
    </source>
</evidence>
<dbReference type="GO" id="GO:0008374">
    <property type="term" value="F:O-acyltransferase activity"/>
    <property type="evidence" value="ECO:0007669"/>
    <property type="project" value="TreeGrafter"/>
</dbReference>
<organism evidence="8 9">
    <name type="scientific">Tilletia indica</name>
    <dbReference type="NCBI Taxonomy" id="43049"/>
    <lineage>
        <taxon>Eukaryota</taxon>
        <taxon>Fungi</taxon>
        <taxon>Dikarya</taxon>
        <taxon>Basidiomycota</taxon>
        <taxon>Ustilaginomycotina</taxon>
        <taxon>Exobasidiomycetes</taxon>
        <taxon>Tilletiales</taxon>
        <taxon>Tilletiaceae</taxon>
        <taxon>Tilletia</taxon>
    </lineage>
</organism>
<evidence type="ECO:0000313" key="8">
    <source>
        <dbReference type="EMBL" id="KAE8250234.1"/>
    </source>
</evidence>
<reference evidence="8" key="2">
    <citation type="journal article" date="2019" name="IMA Fungus">
        <title>Genome sequencing and comparison of five Tilletia species to identify candidate genes for the detection of regulated species infecting wheat.</title>
        <authorList>
            <person name="Nguyen H.D.T."/>
            <person name="Sultana T."/>
            <person name="Kesanakurti P."/>
            <person name="Hambleton S."/>
        </authorList>
    </citation>
    <scope>NUCLEOTIDE SEQUENCE</scope>
    <source>
        <strain evidence="8">DAOMC 236416</strain>
    </source>
</reference>
<dbReference type="PANTHER" id="PTHR13285">
    <property type="entry name" value="ACYLTRANSFERASE"/>
    <property type="match status" value="1"/>
</dbReference>
<evidence type="ECO:0000256" key="5">
    <source>
        <dbReference type="ARBA" id="ARBA00023136"/>
    </source>
</evidence>
<dbReference type="InterPro" id="IPR004299">
    <property type="entry name" value="MBOAT_fam"/>
</dbReference>
<evidence type="ECO:0000256" key="1">
    <source>
        <dbReference type="ARBA" id="ARBA00004141"/>
    </source>
</evidence>
<dbReference type="EMBL" id="LWDF02000341">
    <property type="protein sequence ID" value="KAE8250234.1"/>
    <property type="molecule type" value="Genomic_DNA"/>
</dbReference>
<dbReference type="GO" id="GO:0005783">
    <property type="term" value="C:endoplasmic reticulum"/>
    <property type="evidence" value="ECO:0007669"/>
    <property type="project" value="TreeGrafter"/>
</dbReference>
<evidence type="ECO:0008006" key="10">
    <source>
        <dbReference type="Google" id="ProtNLM"/>
    </source>
</evidence>
<evidence type="ECO:0000256" key="3">
    <source>
        <dbReference type="ARBA" id="ARBA00022692"/>
    </source>
</evidence>
<feature type="transmembrane region" description="Helical" evidence="7">
    <location>
        <begin position="72"/>
        <end position="93"/>
    </location>
</feature>